<feature type="region of interest" description="Disordered" evidence="2">
    <location>
        <begin position="486"/>
        <end position="505"/>
    </location>
</feature>
<evidence type="ECO:0000259" key="3">
    <source>
        <dbReference type="PROSITE" id="PS51208"/>
    </source>
</evidence>
<keyword evidence="1" id="KW-0732">Signal</keyword>
<dbReference type="PANTHER" id="PTHR35037">
    <property type="entry name" value="C-TERMINAL REGION OF AIDA-LIKE PROTEIN"/>
    <property type="match status" value="1"/>
</dbReference>
<organism evidence="4 5">
    <name type="scientific">Bartonella bacilliformis INS</name>
    <dbReference type="NCBI Taxonomy" id="1206782"/>
    <lineage>
        <taxon>Bacteria</taxon>
        <taxon>Pseudomonadati</taxon>
        <taxon>Pseudomonadota</taxon>
        <taxon>Alphaproteobacteria</taxon>
        <taxon>Hyphomicrobiales</taxon>
        <taxon>Bartonellaceae</taxon>
        <taxon>Bartonella</taxon>
    </lineage>
</organism>
<proteinExistence type="predicted"/>
<gene>
    <name evidence="4" type="ORF">BbINS_02393</name>
</gene>
<dbReference type="InterPro" id="IPR005546">
    <property type="entry name" value="Autotransporte_beta"/>
</dbReference>
<evidence type="ECO:0000256" key="1">
    <source>
        <dbReference type="ARBA" id="ARBA00022729"/>
    </source>
</evidence>
<evidence type="ECO:0000256" key="2">
    <source>
        <dbReference type="SAM" id="MobiDB-lite"/>
    </source>
</evidence>
<evidence type="ECO:0000313" key="4">
    <source>
        <dbReference type="EMBL" id="EKS44752.1"/>
    </source>
</evidence>
<dbReference type="InterPro" id="IPR011050">
    <property type="entry name" value="Pectin_lyase_fold/virulence"/>
</dbReference>
<dbReference type="PRINTS" id="PR01484">
    <property type="entry name" value="PRTACTNFAMLY"/>
</dbReference>
<dbReference type="NCBIfam" id="TIGR01414">
    <property type="entry name" value="autotrans_barl"/>
    <property type="match status" value="1"/>
</dbReference>
<dbReference type="SUPFAM" id="SSF51126">
    <property type="entry name" value="Pectin lyase-like"/>
    <property type="match status" value="1"/>
</dbReference>
<dbReference type="InterPro" id="IPR051551">
    <property type="entry name" value="Autotransporter_adhesion"/>
</dbReference>
<dbReference type="InterPro" id="IPR003991">
    <property type="entry name" value="Pertactin_virulence_factor"/>
</dbReference>
<name>A0ABN0IGB1_BARBA</name>
<protein>
    <submittedName>
        <fullName evidence="4">Adhesin/invasin</fullName>
    </submittedName>
</protein>
<comment type="caution">
    <text evidence="4">The sequence shown here is derived from an EMBL/GenBank/DDBJ whole genome shotgun (WGS) entry which is preliminary data.</text>
</comment>
<dbReference type="InterPro" id="IPR012332">
    <property type="entry name" value="Autotransporter_pectin_lyase_C"/>
</dbReference>
<dbReference type="Gene3D" id="2.160.20.20">
    <property type="match status" value="1"/>
</dbReference>
<dbReference type="InterPro" id="IPR004899">
    <property type="entry name" value="Pertactin_central"/>
</dbReference>
<dbReference type="Pfam" id="PF03797">
    <property type="entry name" value="Autotransporter"/>
    <property type="match status" value="1"/>
</dbReference>
<dbReference type="PANTHER" id="PTHR35037:SF7">
    <property type="entry name" value="AUTOTRANSPORTER"/>
    <property type="match status" value="1"/>
</dbReference>
<dbReference type="Proteomes" id="UP000009359">
    <property type="component" value="Unassembled WGS sequence"/>
</dbReference>
<dbReference type="SMART" id="SM00869">
    <property type="entry name" value="Autotransporter"/>
    <property type="match status" value="1"/>
</dbReference>
<dbReference type="InterPro" id="IPR036709">
    <property type="entry name" value="Autotransporte_beta_dom_sf"/>
</dbReference>
<dbReference type="SUPFAM" id="SSF103515">
    <property type="entry name" value="Autotransporter"/>
    <property type="match status" value="1"/>
</dbReference>
<dbReference type="PROSITE" id="PS51208">
    <property type="entry name" value="AUTOTRANSPORTER"/>
    <property type="match status" value="1"/>
</dbReference>
<reference evidence="4 5" key="1">
    <citation type="journal article" date="2013" name="Genome Announc.">
        <title>Whole Genome Sequencing and Comparative Analysis of Bartonella bacilliformis Strain INS, the Causative Agent of Carrion's Disease.</title>
        <authorList>
            <person name="Tarazona D."/>
            <person name="Padilla C."/>
            <person name="Caceres O."/>
            <person name="Montenegro J.D."/>
            <person name="Bailon H."/>
            <person name="Ventura G."/>
            <person name="Mendoza G."/>
            <person name="Anaya E."/>
            <person name="Guio H."/>
        </authorList>
    </citation>
    <scope>NUCLEOTIDE SEQUENCE [LARGE SCALE GENOMIC DNA]</scope>
    <source>
        <strain evidence="4 5">INS</strain>
    </source>
</reference>
<dbReference type="InterPro" id="IPR006315">
    <property type="entry name" value="OM_autotransptr_brl_dom"/>
</dbReference>
<dbReference type="Pfam" id="PF03212">
    <property type="entry name" value="Pertactin"/>
    <property type="match status" value="1"/>
</dbReference>
<accession>A0ABN0IGB1</accession>
<evidence type="ECO:0000313" key="5">
    <source>
        <dbReference type="Proteomes" id="UP000009359"/>
    </source>
</evidence>
<feature type="compositionally biased region" description="Pro residues" evidence="2">
    <location>
        <begin position="490"/>
        <end position="500"/>
    </location>
</feature>
<feature type="domain" description="Autotransporter" evidence="3">
    <location>
        <begin position="535"/>
        <end position="803"/>
    </location>
</feature>
<dbReference type="Gene3D" id="2.40.128.130">
    <property type="entry name" value="Autotransporter beta-domain"/>
    <property type="match status" value="1"/>
</dbReference>
<keyword evidence="5" id="KW-1185">Reference proteome</keyword>
<sequence length="803" mass="87484">MVSSCLVQPTSASDWCDVVPPESDVRYRQYDCKVKKTGELIHVQETEEGMIIIKPYDKLTYFGGYYGVDNALIIIDDGKILKDSILAGGNVANISHEESDIPNNEKNSPGKSVNVIVKDEGKLYVNKGGMSKNTVIDRGGSELVEATGGLQGVSKNATVKKDGWQIIDQGGKSEGAQIYGGKQVILGEGLVGDKDTSSSAYDTVIYSDGETLGEQKVYDGGIAQNTKIMNGGVQEVAKVGPKEIKGGFVQNTEVFGGGKQYVSAGGSAESVTLNETAMQAIYSGGFVKDLTINNEASSWVYGGATLAGRVEINHNGSIYLYAGNDEHHTKVENVILNGRNATLFSVGTKEDNDFTQIENLSGTGIVQFILSGDNDKHYSQLHVKNLLGNLNFMFNTTIATSRGDYLVVENGQGKHTVSVFDSGVEITQPQSQTHDLITDKSGGADFTLVNLSGAKINAVDGGTYVYGLQKREHENAKIWYLAAKFKPEPEPSPQPSPDPLTTPSTDALLSIGVTPQLIFHTELQTLRADRGILDRTKKNTALWSYVLRGKERLATGHTHFDLDQTGVVLGTDVLRELTSGDLFIGGFGSYDHAHIAHARKGVSNVDVYGAGIYATYFDQEGWYVDSILKYNYYQNNLRAFSTNSEKIEGDYQQSAFGTSFEAGYRFQIEHNSWVQPYGQLTWLQVENKNIRLSNGMIGDIGSATSLQSALGLFIGRDFTIKENTQVTTYIAASWLREYIDNNYVTINKQNKFITDLSGNTGKFGLGLKGSVSDNLTLYAEANYLKGSKRKQSVSGLLGVRYNF</sequence>
<dbReference type="EMBL" id="AMQK01000007">
    <property type="protein sequence ID" value="EKS44752.1"/>
    <property type="molecule type" value="Genomic_DNA"/>
</dbReference>